<keyword evidence="3" id="KW-1185">Reference proteome</keyword>
<reference evidence="2 3" key="2">
    <citation type="submission" date="2018-11" db="EMBL/GenBank/DDBJ databases">
        <authorList>
            <consortium name="Pathogen Informatics"/>
        </authorList>
    </citation>
    <scope>NUCLEOTIDE SEQUENCE [LARGE SCALE GENOMIC DNA]</scope>
</reference>
<accession>A0A0N4YVL6</accession>
<evidence type="ECO:0000313" key="3">
    <source>
        <dbReference type="Proteomes" id="UP000271162"/>
    </source>
</evidence>
<reference evidence="4" key="1">
    <citation type="submission" date="2017-02" db="UniProtKB">
        <authorList>
            <consortium name="WormBaseParasite"/>
        </authorList>
    </citation>
    <scope>IDENTIFICATION</scope>
</reference>
<protein>
    <submittedName>
        <fullName evidence="2 4">Uncharacterized protein</fullName>
    </submittedName>
</protein>
<evidence type="ECO:0000313" key="2">
    <source>
        <dbReference type="EMBL" id="VDL85035.1"/>
    </source>
</evidence>
<gene>
    <name evidence="2" type="ORF">NBR_LOCUS21289</name>
</gene>
<organism evidence="4">
    <name type="scientific">Nippostrongylus brasiliensis</name>
    <name type="common">Rat hookworm</name>
    <dbReference type="NCBI Taxonomy" id="27835"/>
    <lineage>
        <taxon>Eukaryota</taxon>
        <taxon>Metazoa</taxon>
        <taxon>Ecdysozoa</taxon>
        <taxon>Nematoda</taxon>
        <taxon>Chromadorea</taxon>
        <taxon>Rhabditida</taxon>
        <taxon>Rhabditina</taxon>
        <taxon>Rhabditomorpha</taxon>
        <taxon>Strongyloidea</taxon>
        <taxon>Heligmosomidae</taxon>
        <taxon>Nippostrongylus</taxon>
    </lineage>
</organism>
<proteinExistence type="predicted"/>
<name>A0A0N4YVL6_NIPBR</name>
<dbReference type="WBParaSite" id="NBR_0002128801-mRNA-1">
    <property type="protein sequence ID" value="NBR_0002128801-mRNA-1"/>
    <property type="gene ID" value="NBR_0002128801"/>
</dbReference>
<evidence type="ECO:0000313" key="4">
    <source>
        <dbReference type="WBParaSite" id="NBR_0002128801-mRNA-1"/>
    </source>
</evidence>
<dbReference type="Proteomes" id="UP000271162">
    <property type="component" value="Unassembled WGS sequence"/>
</dbReference>
<feature type="region of interest" description="Disordered" evidence="1">
    <location>
        <begin position="1"/>
        <end position="50"/>
    </location>
</feature>
<dbReference type="AlphaFoldDB" id="A0A0N4YVL6"/>
<evidence type="ECO:0000256" key="1">
    <source>
        <dbReference type="SAM" id="MobiDB-lite"/>
    </source>
</evidence>
<dbReference type="EMBL" id="UYSL01026141">
    <property type="protein sequence ID" value="VDL85035.1"/>
    <property type="molecule type" value="Genomic_DNA"/>
</dbReference>
<sequence>MSGDKKQQQQRHQQQTASLLDQSTKADARNPHPTGDGNKEGKADGKTAVSAESLFVETTHIEKARAELASFEI</sequence>